<dbReference type="EMBL" id="PDJC01000001">
    <property type="protein sequence ID" value="PFG16883.1"/>
    <property type="molecule type" value="Genomic_DNA"/>
</dbReference>
<dbReference type="GO" id="GO:0004527">
    <property type="term" value="F:exonuclease activity"/>
    <property type="evidence" value="ECO:0007669"/>
    <property type="project" value="UniProtKB-KW"/>
</dbReference>
<evidence type="ECO:0000256" key="2">
    <source>
        <dbReference type="ARBA" id="ARBA00022722"/>
    </source>
</evidence>
<gene>
    <name evidence="18" type="ORF">ATK74_1438</name>
</gene>
<dbReference type="Pfam" id="PF13361">
    <property type="entry name" value="UvrD_C"/>
    <property type="match status" value="2"/>
</dbReference>
<dbReference type="CDD" id="cd17932">
    <property type="entry name" value="DEXQc_UvrD"/>
    <property type="match status" value="1"/>
</dbReference>
<dbReference type="Gene3D" id="3.40.50.300">
    <property type="entry name" value="P-loop containing nucleotide triphosphate hydrolases"/>
    <property type="match status" value="2"/>
</dbReference>
<dbReference type="GO" id="GO:0005524">
    <property type="term" value="F:ATP binding"/>
    <property type="evidence" value="ECO:0007669"/>
    <property type="project" value="UniProtKB-UniRule"/>
</dbReference>
<dbReference type="InterPro" id="IPR014016">
    <property type="entry name" value="UvrD-like_ATP-bd"/>
</dbReference>
<evidence type="ECO:0000256" key="3">
    <source>
        <dbReference type="ARBA" id="ARBA00022741"/>
    </source>
</evidence>
<dbReference type="InterPro" id="IPR038726">
    <property type="entry name" value="PDDEXK_AddAB-type"/>
</dbReference>
<keyword evidence="10" id="KW-0234">DNA repair</keyword>
<dbReference type="Pfam" id="PF12705">
    <property type="entry name" value="PDDEXK_1"/>
    <property type="match status" value="1"/>
</dbReference>
<evidence type="ECO:0000256" key="6">
    <source>
        <dbReference type="ARBA" id="ARBA00022806"/>
    </source>
</evidence>
<accession>A0A2A9CR47</accession>
<dbReference type="PROSITE" id="PS51198">
    <property type="entry name" value="UVRD_HELICASE_ATP_BIND"/>
    <property type="match status" value="1"/>
</dbReference>
<dbReference type="Pfam" id="PF00580">
    <property type="entry name" value="UvrD-helicase"/>
    <property type="match status" value="1"/>
</dbReference>
<dbReference type="PROSITE" id="PS51217">
    <property type="entry name" value="UVRD_HELICASE_CTER"/>
    <property type="match status" value="1"/>
</dbReference>
<dbReference type="GO" id="GO:0033202">
    <property type="term" value="C:DNA helicase complex"/>
    <property type="evidence" value="ECO:0007669"/>
    <property type="project" value="TreeGrafter"/>
</dbReference>
<evidence type="ECO:0000256" key="4">
    <source>
        <dbReference type="ARBA" id="ARBA00022763"/>
    </source>
</evidence>
<comment type="similarity">
    <text evidence="1">Belongs to the helicase family. UvrD subfamily.</text>
</comment>
<sequence>MTFSNPEQLSAALGLPFSEEQLAAISAPLEPGVIIAGAGSGKTTVMAARVVWLVGSGQVRPEQVLGLTFTRKAAGELGLRVRRALTGAGVLEDQEAGEELILTYDAFAGRLVAEHGLLLGVESDARLITGAARYRLAARVVNNASGPLTQLSRLRPAMVVERLLQLSGELRSHLVEPDDVIAHAARVREQVAAAPRNNRGEVYADLKLAQAAAAERVELAELVADYERLKRELGYVEFADQMATAAALAQQVPSVGAALRREFAVVLLDEYQDTSAAQASLLRSLFSGSEPDRGQGHPVTAVGDPCQAIYGWRGAAANNILDFARQFPRSDGRPAAAYALTVNRRSGQEVLDAANHLAATVRADPALAAHGLSLDLVAPADTAPARVEAESFPTWPDEVAAIADRIVRLHDTGAVASWSQIAVLGRRNSQVAAVYAALAERDVPAEIVGLGGLLELPIVSEVVATLALLDDPGANPAAVQLLTSPRWAIGLPDLAALGRRAQELVGQTEERPSLLEAASDLGAGRFSPVARQRLARFAREFQSLRRHAADPVPELVTRVIATLGSVVEAEVAVRGGSRPLARFVQAVSDYAEVDAEAGLSGLLAYLDAEREYGTGLEQGLASQPDAVQVLTVHKAKGLEWEVVFVPGLATDVFPSDRVSGNWLRNAAVLPYPLRGDAVSLPELRSLDPAELSSFGAALGEQQRLSEDRLAYVAVTRARRLLVATTHTWEGTLIKPRAESDYFAAITEHAQRVERAEVTEDANPLLADVAPRHWPVLGDPERLRLLREAANPADEPQPGLLSVDAAERARSWRQAAERLVTAELAEREQVRRQVPAYLSVTALARLVKDPDGFAAQLSRPLPRLVTEAQRWGISFHRWLEGRFRDQLPLVDDVEDAELAGAEFERQRQAFEAGPYGALQPLAVEHPFTLVLGGRLIRGRIDAVFALPDGRHQVVDWKTGGARTSDPLQLACYRLAWAELNGLEPADVDAVFYDLQDGSIIRPEALGGRAELTALAGRFAD</sequence>
<evidence type="ECO:0000259" key="16">
    <source>
        <dbReference type="PROSITE" id="PS51198"/>
    </source>
</evidence>
<keyword evidence="6 15" id="KW-0347">Helicase</keyword>
<keyword evidence="4" id="KW-0227">DNA damage</keyword>
<dbReference type="InterPro" id="IPR013986">
    <property type="entry name" value="DExx_box_DNA_helicase_dom_sf"/>
</dbReference>
<dbReference type="InterPro" id="IPR000212">
    <property type="entry name" value="DNA_helicase_UvrD/REP"/>
</dbReference>
<name>A0A2A9CR47_9ACTN</name>
<dbReference type="PANTHER" id="PTHR11070:SF55">
    <property type="entry name" value="DNA 3'-5' HELICASE"/>
    <property type="match status" value="1"/>
</dbReference>
<comment type="catalytic activity">
    <reaction evidence="14">
        <text>ATP + H2O = ADP + phosphate + H(+)</text>
        <dbReference type="Rhea" id="RHEA:13065"/>
        <dbReference type="ChEBI" id="CHEBI:15377"/>
        <dbReference type="ChEBI" id="CHEBI:15378"/>
        <dbReference type="ChEBI" id="CHEBI:30616"/>
        <dbReference type="ChEBI" id="CHEBI:43474"/>
        <dbReference type="ChEBI" id="CHEBI:456216"/>
        <dbReference type="EC" id="5.6.2.4"/>
    </reaction>
</comment>
<dbReference type="GO" id="GO:0003677">
    <property type="term" value="F:DNA binding"/>
    <property type="evidence" value="ECO:0007669"/>
    <property type="project" value="UniProtKB-KW"/>
</dbReference>
<evidence type="ECO:0000256" key="12">
    <source>
        <dbReference type="ARBA" id="ARBA00034617"/>
    </source>
</evidence>
<dbReference type="Gene3D" id="1.10.10.160">
    <property type="match status" value="1"/>
</dbReference>
<evidence type="ECO:0000256" key="5">
    <source>
        <dbReference type="ARBA" id="ARBA00022801"/>
    </source>
</evidence>
<dbReference type="SUPFAM" id="SSF52540">
    <property type="entry name" value="P-loop containing nucleoside triphosphate hydrolases"/>
    <property type="match status" value="1"/>
</dbReference>
<organism evidence="18 19">
    <name type="scientific">Propionicimonas paludicola</name>
    <dbReference type="NCBI Taxonomy" id="185243"/>
    <lineage>
        <taxon>Bacteria</taxon>
        <taxon>Bacillati</taxon>
        <taxon>Actinomycetota</taxon>
        <taxon>Actinomycetes</taxon>
        <taxon>Propionibacteriales</taxon>
        <taxon>Nocardioidaceae</taxon>
        <taxon>Propionicimonas</taxon>
    </lineage>
</organism>
<evidence type="ECO:0000256" key="7">
    <source>
        <dbReference type="ARBA" id="ARBA00022839"/>
    </source>
</evidence>
<dbReference type="OrthoDB" id="9806690at2"/>
<dbReference type="SUPFAM" id="SSF52980">
    <property type="entry name" value="Restriction endonuclease-like"/>
    <property type="match status" value="1"/>
</dbReference>
<protein>
    <recommendedName>
        <fullName evidence="13">DNA 3'-5' helicase</fullName>
        <ecNumber evidence="13">5.6.2.4</ecNumber>
    </recommendedName>
</protein>
<keyword evidence="11" id="KW-0413">Isomerase</keyword>
<keyword evidence="5 15" id="KW-0378">Hydrolase</keyword>
<keyword evidence="7" id="KW-0269">Exonuclease</keyword>
<evidence type="ECO:0000256" key="15">
    <source>
        <dbReference type="PROSITE-ProRule" id="PRU00560"/>
    </source>
</evidence>
<dbReference type="Proteomes" id="UP000226079">
    <property type="component" value="Unassembled WGS sequence"/>
</dbReference>
<evidence type="ECO:0000256" key="14">
    <source>
        <dbReference type="ARBA" id="ARBA00048988"/>
    </source>
</evidence>
<keyword evidence="8 15" id="KW-0067">ATP-binding</keyword>
<feature type="binding site" evidence="15">
    <location>
        <begin position="36"/>
        <end position="43"/>
    </location>
    <ligand>
        <name>ATP</name>
        <dbReference type="ChEBI" id="CHEBI:30616"/>
    </ligand>
</feature>
<dbReference type="EC" id="5.6.2.4" evidence="13"/>
<keyword evidence="2" id="KW-0540">Nuclease</keyword>
<reference evidence="18 19" key="1">
    <citation type="submission" date="2017-10" db="EMBL/GenBank/DDBJ databases">
        <title>Sequencing the genomes of 1000 actinobacteria strains.</title>
        <authorList>
            <person name="Klenk H.-P."/>
        </authorList>
    </citation>
    <scope>NUCLEOTIDE SEQUENCE [LARGE SCALE GENOMIC DNA]</scope>
    <source>
        <strain evidence="18 19">DSM 15597</strain>
    </source>
</reference>
<dbReference type="GO" id="GO:0005829">
    <property type="term" value="C:cytosol"/>
    <property type="evidence" value="ECO:0007669"/>
    <property type="project" value="TreeGrafter"/>
</dbReference>
<proteinExistence type="inferred from homology"/>
<dbReference type="InterPro" id="IPR011335">
    <property type="entry name" value="Restrct_endonuc-II-like"/>
</dbReference>
<comment type="caution">
    <text evidence="18">The sequence shown here is derived from an EMBL/GenBank/DDBJ whole genome shotgun (WGS) entry which is preliminary data.</text>
</comment>
<evidence type="ECO:0000256" key="13">
    <source>
        <dbReference type="ARBA" id="ARBA00034808"/>
    </source>
</evidence>
<dbReference type="InterPro" id="IPR014017">
    <property type="entry name" value="DNA_helicase_UvrD-like_C"/>
</dbReference>
<dbReference type="Gene3D" id="3.90.320.10">
    <property type="match status" value="1"/>
</dbReference>
<comment type="catalytic activity">
    <reaction evidence="12">
        <text>Couples ATP hydrolysis with the unwinding of duplex DNA by translocating in the 3'-5' direction.</text>
        <dbReference type="EC" id="5.6.2.4"/>
    </reaction>
</comment>
<dbReference type="GO" id="GO:0000725">
    <property type="term" value="P:recombinational repair"/>
    <property type="evidence" value="ECO:0007669"/>
    <property type="project" value="TreeGrafter"/>
</dbReference>
<evidence type="ECO:0000256" key="1">
    <source>
        <dbReference type="ARBA" id="ARBA00009922"/>
    </source>
</evidence>
<keyword evidence="9" id="KW-0238">DNA-binding</keyword>
<dbReference type="InterPro" id="IPR011604">
    <property type="entry name" value="PDDEXK-like_dom_sf"/>
</dbReference>
<dbReference type="InterPro" id="IPR027417">
    <property type="entry name" value="P-loop_NTPase"/>
</dbReference>
<evidence type="ECO:0000313" key="19">
    <source>
        <dbReference type="Proteomes" id="UP000226079"/>
    </source>
</evidence>
<dbReference type="PANTHER" id="PTHR11070">
    <property type="entry name" value="UVRD / RECB / PCRA DNA HELICASE FAMILY MEMBER"/>
    <property type="match status" value="1"/>
</dbReference>
<dbReference type="AlphaFoldDB" id="A0A2A9CR47"/>
<keyword evidence="3 15" id="KW-0547">Nucleotide-binding</keyword>
<evidence type="ECO:0000256" key="11">
    <source>
        <dbReference type="ARBA" id="ARBA00023235"/>
    </source>
</evidence>
<evidence type="ECO:0000313" key="18">
    <source>
        <dbReference type="EMBL" id="PFG16883.1"/>
    </source>
</evidence>
<dbReference type="RefSeq" id="WP_098460375.1">
    <property type="nucleotide sequence ID" value="NZ_PDJC01000001.1"/>
</dbReference>
<dbReference type="GO" id="GO:0043138">
    <property type="term" value="F:3'-5' DNA helicase activity"/>
    <property type="evidence" value="ECO:0007669"/>
    <property type="project" value="UniProtKB-EC"/>
</dbReference>
<feature type="domain" description="UvrD-like helicase ATP-binding" evidence="16">
    <location>
        <begin position="15"/>
        <end position="347"/>
    </location>
</feature>
<feature type="domain" description="UvrD-like helicase C-terminal" evidence="17">
    <location>
        <begin position="348"/>
        <end position="637"/>
    </location>
</feature>
<evidence type="ECO:0000256" key="8">
    <source>
        <dbReference type="ARBA" id="ARBA00022840"/>
    </source>
</evidence>
<keyword evidence="19" id="KW-1185">Reference proteome</keyword>
<dbReference type="Gene3D" id="1.10.486.10">
    <property type="entry name" value="PCRA, domain 4"/>
    <property type="match status" value="1"/>
</dbReference>
<evidence type="ECO:0000259" key="17">
    <source>
        <dbReference type="PROSITE" id="PS51217"/>
    </source>
</evidence>
<evidence type="ECO:0000256" key="10">
    <source>
        <dbReference type="ARBA" id="ARBA00023204"/>
    </source>
</evidence>
<evidence type="ECO:0000256" key="9">
    <source>
        <dbReference type="ARBA" id="ARBA00023125"/>
    </source>
</evidence>